<evidence type="ECO:0000313" key="2">
    <source>
        <dbReference type="Proteomes" id="UP001604267"/>
    </source>
</evidence>
<sequence>MVVGDAAAGAANPRMFRPKGVSQVFGQHGDCGPGIEVFGGGVHGVAGLLLDADDHQDAVGRGERRGVGREDPVVRDIPDRRDRCSTRPRPRPCRWCCRCTSAGSGSNPSTNARAVTGGQ</sequence>
<dbReference type="EMBL" id="JBICYV010000012">
    <property type="protein sequence ID" value="MFG3013670.1"/>
    <property type="molecule type" value="Genomic_DNA"/>
</dbReference>
<accession>A0ABW7BDB4</accession>
<keyword evidence="2" id="KW-1185">Reference proteome</keyword>
<dbReference type="Proteomes" id="UP001604267">
    <property type="component" value="Unassembled WGS sequence"/>
</dbReference>
<organism evidence="1 2">
    <name type="scientific">Streptomyces cinerochromogenes</name>
    <dbReference type="NCBI Taxonomy" id="66422"/>
    <lineage>
        <taxon>Bacteria</taxon>
        <taxon>Bacillati</taxon>
        <taxon>Actinomycetota</taxon>
        <taxon>Actinomycetes</taxon>
        <taxon>Kitasatosporales</taxon>
        <taxon>Streptomycetaceae</taxon>
        <taxon>Streptomyces</taxon>
    </lineage>
</organism>
<gene>
    <name evidence="1" type="ORF">ACGFZB_25120</name>
</gene>
<evidence type="ECO:0000313" key="1">
    <source>
        <dbReference type="EMBL" id="MFG3013670.1"/>
    </source>
</evidence>
<comment type="caution">
    <text evidence="1">The sequence shown here is derived from an EMBL/GenBank/DDBJ whole genome shotgun (WGS) entry which is preliminary data.</text>
</comment>
<dbReference type="RefSeq" id="WP_392819624.1">
    <property type="nucleotide sequence ID" value="NZ_JBICYV010000012.1"/>
</dbReference>
<name>A0ABW7BDB4_9ACTN</name>
<reference evidence="1 2" key="1">
    <citation type="submission" date="2024-10" db="EMBL/GenBank/DDBJ databases">
        <title>The Natural Products Discovery Center: Release of the First 8490 Sequenced Strains for Exploring Actinobacteria Biosynthetic Diversity.</title>
        <authorList>
            <person name="Kalkreuter E."/>
            <person name="Kautsar S.A."/>
            <person name="Yang D."/>
            <person name="Bader C.D."/>
            <person name="Teijaro C.N."/>
            <person name="Fluegel L."/>
            <person name="Davis C.M."/>
            <person name="Simpson J.R."/>
            <person name="Lauterbach L."/>
            <person name="Steele A.D."/>
            <person name="Gui C."/>
            <person name="Meng S."/>
            <person name="Li G."/>
            <person name="Viehrig K."/>
            <person name="Ye F."/>
            <person name="Su P."/>
            <person name="Kiefer A.F."/>
            <person name="Nichols A."/>
            <person name="Cepeda A.J."/>
            <person name="Yan W."/>
            <person name="Fan B."/>
            <person name="Jiang Y."/>
            <person name="Adhikari A."/>
            <person name="Zheng C.-J."/>
            <person name="Schuster L."/>
            <person name="Cowan T.M."/>
            <person name="Smanski M.J."/>
            <person name="Chevrette M.G."/>
            <person name="De Carvalho L.P.S."/>
            <person name="Shen B."/>
        </authorList>
    </citation>
    <scope>NUCLEOTIDE SEQUENCE [LARGE SCALE GENOMIC DNA]</scope>
    <source>
        <strain evidence="1 2">NPDC048320</strain>
    </source>
</reference>
<proteinExistence type="predicted"/>
<protein>
    <submittedName>
        <fullName evidence="1">Uncharacterized protein</fullName>
    </submittedName>
</protein>